<organism evidence="10 11">
    <name type="scientific">Marihabitans asiaticum</name>
    <dbReference type="NCBI Taxonomy" id="415218"/>
    <lineage>
        <taxon>Bacteria</taxon>
        <taxon>Bacillati</taxon>
        <taxon>Actinomycetota</taxon>
        <taxon>Actinomycetes</taxon>
        <taxon>Micrococcales</taxon>
        <taxon>Intrasporangiaceae</taxon>
        <taxon>Marihabitans</taxon>
    </lineage>
</organism>
<keyword evidence="11" id="KW-1185">Reference proteome</keyword>
<dbReference type="EC" id="6.3.5.1" evidence="7 8"/>
<dbReference type="InterPro" id="IPR022310">
    <property type="entry name" value="NAD/GMP_synthase"/>
</dbReference>
<protein>
    <recommendedName>
        <fullName evidence="7 8">Glutamine-dependent NAD(+) synthetase</fullName>
        <ecNumber evidence="7 8">6.3.5.1</ecNumber>
    </recommendedName>
    <alternativeName>
        <fullName evidence="7 8">NAD(+) synthase [glutamine-hydrolyzing]</fullName>
    </alternativeName>
</protein>
<evidence type="ECO:0000256" key="1">
    <source>
        <dbReference type="ARBA" id="ARBA00005188"/>
    </source>
</evidence>
<proteinExistence type="inferred from homology"/>
<dbReference type="Pfam" id="PF00795">
    <property type="entry name" value="CN_hydrolase"/>
    <property type="match status" value="1"/>
</dbReference>
<dbReference type="SUPFAM" id="SSF56317">
    <property type="entry name" value="Carbon-nitrogen hydrolase"/>
    <property type="match status" value="1"/>
</dbReference>
<feature type="domain" description="CN hydrolase" evidence="9">
    <location>
        <begin position="18"/>
        <end position="291"/>
    </location>
</feature>
<comment type="function">
    <text evidence="7">Catalyzes the ATP-dependent amidation of deamido-NAD to form NAD. Uses L-glutamine as a nitrogen source.</text>
</comment>
<name>A0A560WER0_9MICO</name>
<comment type="similarity">
    <text evidence="2 7 8">In the C-terminal section; belongs to the NAD synthetase family.</text>
</comment>
<feature type="binding site" evidence="7">
    <location>
        <position position="218"/>
    </location>
    <ligand>
        <name>L-glutamine</name>
        <dbReference type="ChEBI" id="CHEBI:58359"/>
    </ligand>
</feature>
<reference evidence="10 11" key="1">
    <citation type="submission" date="2019-06" db="EMBL/GenBank/DDBJ databases">
        <title>Sequencing the genomes of 1000 actinobacteria strains.</title>
        <authorList>
            <person name="Klenk H.-P."/>
        </authorList>
    </citation>
    <scope>NUCLEOTIDE SEQUENCE [LARGE SCALE GENOMIC DNA]</scope>
    <source>
        <strain evidence="10 11">DSM 18935</strain>
    </source>
</reference>
<dbReference type="InterPro" id="IPR014729">
    <property type="entry name" value="Rossmann-like_a/b/a_fold"/>
</dbReference>
<dbReference type="NCBIfam" id="NF002730">
    <property type="entry name" value="PRK02628.1"/>
    <property type="match status" value="1"/>
</dbReference>
<dbReference type="GO" id="GO:0008795">
    <property type="term" value="F:NAD+ synthase activity"/>
    <property type="evidence" value="ECO:0007669"/>
    <property type="project" value="UniProtKB-UniRule"/>
</dbReference>
<evidence type="ECO:0000256" key="4">
    <source>
        <dbReference type="ARBA" id="ARBA00022741"/>
    </source>
</evidence>
<dbReference type="GO" id="GO:0005737">
    <property type="term" value="C:cytoplasm"/>
    <property type="evidence" value="ECO:0007669"/>
    <property type="project" value="InterPro"/>
</dbReference>
<dbReference type="FunFam" id="3.40.50.620:FF:000155">
    <property type="entry name" value="Glutamine-dependent NAD(+) synthetase"/>
    <property type="match status" value="1"/>
</dbReference>
<dbReference type="InterPro" id="IPR014445">
    <property type="entry name" value="Gln-dep_NAD_synthase"/>
</dbReference>
<comment type="catalytic activity">
    <reaction evidence="7 8">
        <text>deamido-NAD(+) + L-glutamine + ATP + H2O = L-glutamate + AMP + diphosphate + NAD(+) + H(+)</text>
        <dbReference type="Rhea" id="RHEA:24384"/>
        <dbReference type="ChEBI" id="CHEBI:15377"/>
        <dbReference type="ChEBI" id="CHEBI:15378"/>
        <dbReference type="ChEBI" id="CHEBI:29985"/>
        <dbReference type="ChEBI" id="CHEBI:30616"/>
        <dbReference type="ChEBI" id="CHEBI:33019"/>
        <dbReference type="ChEBI" id="CHEBI:57540"/>
        <dbReference type="ChEBI" id="CHEBI:58359"/>
        <dbReference type="ChEBI" id="CHEBI:58437"/>
        <dbReference type="ChEBI" id="CHEBI:456215"/>
        <dbReference type="EC" id="6.3.5.1"/>
    </reaction>
</comment>
<evidence type="ECO:0000313" key="11">
    <source>
        <dbReference type="Proteomes" id="UP000315628"/>
    </source>
</evidence>
<keyword evidence="6 7" id="KW-0520">NAD</keyword>
<feature type="binding site" evidence="7">
    <location>
        <position position="522"/>
    </location>
    <ligand>
        <name>deamido-NAD(+)</name>
        <dbReference type="ChEBI" id="CHEBI:58437"/>
        <note>ligand shared between two neighboring subunits</note>
    </ligand>
</feature>
<dbReference type="GO" id="GO:0005524">
    <property type="term" value="F:ATP binding"/>
    <property type="evidence" value="ECO:0007669"/>
    <property type="project" value="UniProtKB-UniRule"/>
</dbReference>
<feature type="active site" description="Proton acceptor; for glutaminase activity" evidence="7">
    <location>
        <position position="58"/>
    </location>
</feature>
<feature type="binding site" evidence="7">
    <location>
        <position position="672"/>
    </location>
    <ligand>
        <name>deamido-NAD(+)</name>
        <dbReference type="ChEBI" id="CHEBI:58437"/>
        <note>ligand shared between two neighboring subunits</note>
    </ligand>
</feature>
<evidence type="ECO:0000259" key="9">
    <source>
        <dbReference type="PROSITE" id="PS50263"/>
    </source>
</evidence>
<feature type="binding site" evidence="7">
    <location>
        <position position="133"/>
    </location>
    <ligand>
        <name>L-glutamine</name>
        <dbReference type="ChEBI" id="CHEBI:58359"/>
    </ligand>
</feature>
<dbReference type="InterPro" id="IPR041856">
    <property type="entry name" value="NAD+_synth_C"/>
</dbReference>
<dbReference type="HAMAP" id="MF_02090">
    <property type="entry name" value="NadE_glutamine_dep"/>
    <property type="match status" value="1"/>
</dbReference>
<evidence type="ECO:0000256" key="7">
    <source>
        <dbReference type="HAMAP-Rule" id="MF_02090"/>
    </source>
</evidence>
<dbReference type="AlphaFoldDB" id="A0A560WER0"/>
<dbReference type="InterPro" id="IPR036526">
    <property type="entry name" value="C-N_Hydrolase_sf"/>
</dbReference>
<feature type="binding site" evidence="7">
    <location>
        <begin position="392"/>
        <end position="399"/>
    </location>
    <ligand>
        <name>ATP</name>
        <dbReference type="ChEBI" id="CHEBI:30616"/>
    </ligand>
</feature>
<feature type="active site" description="For glutaminase activity" evidence="7">
    <location>
        <position position="127"/>
    </location>
</feature>
<keyword evidence="3 7" id="KW-0436">Ligase</keyword>
<evidence type="ECO:0000256" key="8">
    <source>
        <dbReference type="PIRNR" id="PIRNR006630"/>
    </source>
</evidence>
<comment type="caution">
    <text evidence="10">The sequence shown here is derived from an EMBL/GenBank/DDBJ whole genome shotgun (WGS) entry which is preliminary data.</text>
</comment>
<dbReference type="PROSITE" id="PS50263">
    <property type="entry name" value="CN_HYDROLASE"/>
    <property type="match status" value="1"/>
</dbReference>
<dbReference type="CDD" id="cd07570">
    <property type="entry name" value="GAT_Gln-NAD-synth"/>
    <property type="match status" value="1"/>
</dbReference>
<feature type="binding site" evidence="7">
    <location>
        <position position="517"/>
    </location>
    <ligand>
        <name>ATP</name>
        <dbReference type="ChEBI" id="CHEBI:30616"/>
    </ligand>
</feature>
<dbReference type="PANTHER" id="PTHR23090">
    <property type="entry name" value="NH 3 /GLUTAMINE-DEPENDENT NAD + SYNTHETASE"/>
    <property type="match status" value="1"/>
</dbReference>
<dbReference type="CDD" id="cd00553">
    <property type="entry name" value="NAD_synthase"/>
    <property type="match status" value="1"/>
</dbReference>
<evidence type="ECO:0000256" key="2">
    <source>
        <dbReference type="ARBA" id="ARBA00007145"/>
    </source>
</evidence>
<evidence type="ECO:0000313" key="10">
    <source>
        <dbReference type="EMBL" id="TWD16004.1"/>
    </source>
</evidence>
<evidence type="ECO:0000256" key="5">
    <source>
        <dbReference type="ARBA" id="ARBA00022840"/>
    </source>
</evidence>
<dbReference type="OrthoDB" id="9760188at2"/>
<evidence type="ECO:0000256" key="6">
    <source>
        <dbReference type="ARBA" id="ARBA00023027"/>
    </source>
</evidence>
<feature type="binding site" evidence="7">
    <location>
        <position position="493"/>
    </location>
    <ligand>
        <name>deamido-NAD(+)</name>
        <dbReference type="ChEBI" id="CHEBI:58437"/>
        <note>ligand shared between two neighboring subunits</note>
    </ligand>
</feature>
<dbReference type="GO" id="GO:0004359">
    <property type="term" value="F:glutaminase activity"/>
    <property type="evidence" value="ECO:0007669"/>
    <property type="project" value="InterPro"/>
</dbReference>
<dbReference type="InterPro" id="IPR003010">
    <property type="entry name" value="C-N_Hydrolase"/>
</dbReference>
<dbReference type="InterPro" id="IPR003694">
    <property type="entry name" value="NAD_synthase"/>
</dbReference>
<dbReference type="FunFam" id="1.10.10.1140:FF:000001">
    <property type="entry name" value="Glutamine-dependent NAD(+) synthetase"/>
    <property type="match status" value="1"/>
</dbReference>
<evidence type="ECO:0000256" key="3">
    <source>
        <dbReference type="ARBA" id="ARBA00022598"/>
    </source>
</evidence>
<sequence length="716" mass="77491">MTASETRDFRNLYRHGFARVAACTLPVTQADPFANAAATAAITRELHDDGVAVAVFPELGLTGYAIDDLLLQDVLLRDTERALVDLAAATAELRPLIAVGAPLRHRNRLYNCAVLIQGGGIVGIAPKSYLPNYREFYEKRHFAEGAGIAGEWFHPTFTGGEGGVLEGVPFGTDLLVEVEDVPGLMVHAEVCEDLWVPVPPSHAAALAGASVLLNLSASPITVARAEDRHLLARSASMRCNAAYLYAAASEGESSTDLAWDGQTMVYEMGDLLGQSERFPAGPRRTVVDIDLGRLRQERLRQGSFDDNAVSLGLGPTAGGDGGRGFREVVITLDPPTGDLGLRRHVDRYPFVPDDEARLAQDCYEAYNIQVSALEQRLRAIATESWQPKVVIGVSGGLDSTHALIVAAKAMDRLERPRTDIIGLTMPGFATSDRTKTNAIALMTSLGITWEELDIRSAATQMLADMGHPFGAAAQGGTAIEDMDPSVFDVTFENVQAGLRTDYLFRIANQRGGLVLGTGDLSELALGWCTYGVGDQMSHYGVNAGVPKTLMQHLVRWVAESGQLDGEASQTLISVLETEISPELVPSSADDGPQSTQDRIGPYALQDFTLYHVLRRGYAPSTIAFLAEQAWADAERGDWPSSVPQPDRVAYDLATIRRWLVVFVERFFANQFKRSALPNGPKVVPGGTLSPRGDWRMPSDSNAARWLADIEEHVPEA</sequence>
<dbReference type="UniPathway" id="UPA00253">
    <property type="reaction ID" value="UER00334"/>
</dbReference>
<dbReference type="PANTHER" id="PTHR23090:SF9">
    <property type="entry name" value="GLUTAMINE-DEPENDENT NAD(+) SYNTHETASE"/>
    <property type="match status" value="1"/>
</dbReference>
<dbReference type="SUPFAM" id="SSF52402">
    <property type="entry name" value="Adenine nucleotide alpha hydrolases-like"/>
    <property type="match status" value="1"/>
</dbReference>
<keyword evidence="4 7" id="KW-0547">Nucleotide-binding</keyword>
<gene>
    <name evidence="7" type="primary">nadE</name>
    <name evidence="10" type="ORF">FB557_1545</name>
</gene>
<dbReference type="Gene3D" id="1.10.10.1140">
    <property type="entry name" value="Glutamine-dependent NAD+ synthetase, C-terminal domain"/>
    <property type="match status" value="1"/>
</dbReference>
<feature type="active site" description="Nucleophile; for glutaminase activity" evidence="7">
    <location>
        <position position="191"/>
    </location>
</feature>
<feature type="binding site" evidence="7">
    <location>
        <position position="224"/>
    </location>
    <ligand>
        <name>L-glutamine</name>
        <dbReference type="ChEBI" id="CHEBI:58359"/>
    </ligand>
</feature>
<dbReference type="GO" id="GO:0003952">
    <property type="term" value="F:NAD+ synthase (glutamine-hydrolyzing) activity"/>
    <property type="evidence" value="ECO:0007669"/>
    <property type="project" value="UniProtKB-UniRule"/>
</dbReference>
<comment type="pathway">
    <text evidence="1 7 8">Cofactor biosynthesis; NAD(+) biosynthesis; NAD(+) from deamido-NAD(+) (L-Gln route): step 1/1.</text>
</comment>
<dbReference type="Gene3D" id="3.40.50.620">
    <property type="entry name" value="HUPs"/>
    <property type="match status" value="1"/>
</dbReference>
<dbReference type="GO" id="GO:0009435">
    <property type="term" value="P:NAD+ biosynthetic process"/>
    <property type="evidence" value="ECO:0007669"/>
    <property type="project" value="UniProtKB-UniRule"/>
</dbReference>
<dbReference type="Pfam" id="PF02540">
    <property type="entry name" value="NAD_synthase"/>
    <property type="match status" value="1"/>
</dbReference>
<dbReference type="Gene3D" id="3.60.110.10">
    <property type="entry name" value="Carbon-nitrogen hydrolase"/>
    <property type="match status" value="1"/>
</dbReference>
<dbReference type="EMBL" id="VIUW01000002">
    <property type="protein sequence ID" value="TWD16004.1"/>
    <property type="molecule type" value="Genomic_DNA"/>
</dbReference>
<dbReference type="PIRSF" id="PIRSF006630">
    <property type="entry name" value="NADS_GAT"/>
    <property type="match status" value="1"/>
</dbReference>
<feature type="binding site" evidence="7">
    <location>
        <begin position="527"/>
        <end position="530"/>
    </location>
    <ligand>
        <name>deamido-NAD(+)</name>
        <dbReference type="ChEBI" id="CHEBI:58437"/>
        <note>ligand shared between two neighboring subunits</note>
    </ligand>
</feature>
<dbReference type="RefSeq" id="WP_144856992.1">
    <property type="nucleotide sequence ID" value="NZ_BAAAYT010000001.1"/>
</dbReference>
<dbReference type="Proteomes" id="UP000315628">
    <property type="component" value="Unassembled WGS sequence"/>
</dbReference>
<accession>A0A560WER0</accession>
<keyword evidence="5 7" id="KW-0067">ATP-binding</keyword>